<evidence type="ECO:0000259" key="54">
    <source>
        <dbReference type="PROSITE" id="PS52019"/>
    </source>
</evidence>
<evidence type="ECO:0000256" key="14">
    <source>
        <dbReference type="ARBA" id="ARBA00023394"/>
    </source>
</evidence>
<evidence type="ECO:0000256" key="25">
    <source>
        <dbReference type="ARBA" id="ARBA00047500"/>
    </source>
</evidence>
<keyword evidence="3" id="KW-0597">Phosphoprotein</keyword>
<comment type="catalytic activity">
    <reaction evidence="10">
        <text>(3R)-hydroxyoctanoyl-[ACP] = (2E)-octenoyl-[ACP] + H2O</text>
        <dbReference type="Rhea" id="RHEA:41844"/>
        <dbReference type="Rhea" id="RHEA-COMP:9634"/>
        <dbReference type="Rhea" id="RHEA-COMP:9635"/>
        <dbReference type="ChEBI" id="CHEBI:15377"/>
        <dbReference type="ChEBI" id="CHEBI:78461"/>
        <dbReference type="ChEBI" id="CHEBI:78462"/>
    </reaction>
    <physiologicalReaction direction="left-to-right" evidence="10">
        <dbReference type="Rhea" id="RHEA:41845"/>
    </physiologicalReaction>
</comment>
<dbReference type="SMART" id="SM00823">
    <property type="entry name" value="PKS_PP"/>
    <property type="match status" value="1"/>
</dbReference>
<dbReference type="SUPFAM" id="SSF55048">
    <property type="entry name" value="Probable ACP-binding domain of malonyl-CoA ACP transacylase"/>
    <property type="match status" value="1"/>
</dbReference>
<dbReference type="Pfam" id="PF02801">
    <property type="entry name" value="Ketoacyl-synt_C"/>
    <property type="match status" value="1"/>
</dbReference>
<dbReference type="PROSITE" id="PS52019">
    <property type="entry name" value="PKS_MFAS_DH"/>
    <property type="match status" value="1"/>
</dbReference>
<dbReference type="Gene3D" id="1.10.1200.10">
    <property type="entry name" value="ACP-like"/>
    <property type="match status" value="1"/>
</dbReference>
<comment type="function">
    <text evidence="19">Fatty acid synthetase is a multifunctional enzyme that catalyzes the de novo biosynthesis of long-chain saturated fatty acids starting from acetyl-CoA and malonyl-CoA in the presence of NADPH. This multifunctional protein contains 7 catalytic activities and a site for the binding of the prosthetic group 4'-phosphopantetheine of the acyl carrier protein ([ACP]) domain.</text>
</comment>
<dbReference type="Pfam" id="PF00698">
    <property type="entry name" value="Acyl_transf_1"/>
    <property type="match status" value="1"/>
</dbReference>
<dbReference type="EMBL" id="CAJNOE010000484">
    <property type="protein sequence ID" value="CAF1238874.1"/>
    <property type="molecule type" value="Genomic_DNA"/>
</dbReference>
<evidence type="ECO:0000256" key="27">
    <source>
        <dbReference type="ARBA" id="ARBA00047810"/>
    </source>
</evidence>
<comment type="catalytic activity">
    <reaction evidence="29">
        <text>3-oxobutanoyl-[ACP] + NADPH + H(+) = (3R)-hydroxybutanoyl-[ACP] + NADP(+)</text>
        <dbReference type="Rhea" id="RHEA:41804"/>
        <dbReference type="Rhea" id="RHEA-COMP:9625"/>
        <dbReference type="Rhea" id="RHEA-COMP:9626"/>
        <dbReference type="ChEBI" id="CHEBI:15378"/>
        <dbReference type="ChEBI" id="CHEBI:57783"/>
        <dbReference type="ChEBI" id="CHEBI:58349"/>
        <dbReference type="ChEBI" id="CHEBI:78450"/>
        <dbReference type="ChEBI" id="CHEBI:78451"/>
    </reaction>
    <physiologicalReaction direction="left-to-right" evidence="29">
        <dbReference type="Rhea" id="RHEA:41805"/>
    </physiologicalReaction>
</comment>
<dbReference type="GO" id="GO:0006633">
    <property type="term" value="P:fatty acid biosynthetic process"/>
    <property type="evidence" value="ECO:0007669"/>
    <property type="project" value="UniProtKB-UniPathway"/>
</dbReference>
<dbReference type="InterPro" id="IPR020806">
    <property type="entry name" value="PKS_PP-bd"/>
</dbReference>
<evidence type="ECO:0000256" key="51">
    <source>
        <dbReference type="SAM" id="MobiDB-lite"/>
    </source>
</evidence>
<feature type="domain" description="Carrier" evidence="52">
    <location>
        <begin position="2321"/>
        <end position="2399"/>
    </location>
</feature>
<evidence type="ECO:0000256" key="8">
    <source>
        <dbReference type="ARBA" id="ARBA00023268"/>
    </source>
</evidence>
<dbReference type="CDD" id="cd05195">
    <property type="entry name" value="enoyl_red"/>
    <property type="match status" value="1"/>
</dbReference>
<dbReference type="Gene3D" id="3.90.180.10">
    <property type="entry name" value="Medium-chain alcohol dehydrogenases, catalytic domain"/>
    <property type="match status" value="1"/>
</dbReference>
<evidence type="ECO:0000256" key="5">
    <source>
        <dbReference type="ARBA" id="ARBA00022799"/>
    </source>
</evidence>
<dbReference type="Gene3D" id="3.40.47.10">
    <property type="match status" value="1"/>
</dbReference>
<keyword evidence="2" id="KW-0596">Phosphopantetheine</keyword>
<dbReference type="PANTHER" id="PTHR45681">
    <property type="entry name" value="POLYKETIDE SYNTHASE 44-RELATED"/>
    <property type="match status" value="1"/>
</dbReference>
<comment type="catalytic activity">
    <reaction evidence="45">
        <text>3-oxohexadecanoyl-[ACP] + NADPH + H(+) = (3R)-hydroxyhexadecanoyl-[ACP] + NADP(+)</text>
        <dbReference type="Rhea" id="RHEA:41904"/>
        <dbReference type="Rhea" id="RHEA-COMP:9649"/>
        <dbReference type="Rhea" id="RHEA-COMP:9650"/>
        <dbReference type="ChEBI" id="CHEBI:15378"/>
        <dbReference type="ChEBI" id="CHEBI:57783"/>
        <dbReference type="ChEBI" id="CHEBI:58349"/>
        <dbReference type="ChEBI" id="CHEBI:78478"/>
        <dbReference type="ChEBI" id="CHEBI:78480"/>
    </reaction>
    <physiologicalReaction direction="left-to-right" evidence="45">
        <dbReference type="Rhea" id="RHEA:41905"/>
    </physiologicalReaction>
</comment>
<evidence type="ECO:0000259" key="52">
    <source>
        <dbReference type="PROSITE" id="PS50075"/>
    </source>
</evidence>
<feature type="region of interest" description="Disordered" evidence="51">
    <location>
        <begin position="2409"/>
        <end position="2435"/>
    </location>
</feature>
<dbReference type="GO" id="GO:0141148">
    <property type="term" value="F:enoyl-[acyl-carrier-protein] reductase (NADPH) activity"/>
    <property type="evidence" value="ECO:0007669"/>
    <property type="project" value="UniProtKB-EC"/>
</dbReference>
<evidence type="ECO:0000313" key="55">
    <source>
        <dbReference type="EMBL" id="CAF1238874.1"/>
    </source>
</evidence>
<comment type="catalytic activity">
    <reaction evidence="28">
        <text>(2E)-hexenoyl-[ACP] + NADPH + H(+) = hexanoyl-[ACP] + NADP(+)</text>
        <dbReference type="Rhea" id="RHEA:41832"/>
        <dbReference type="Rhea" id="RHEA-COMP:9631"/>
        <dbReference type="Rhea" id="RHEA-COMP:9632"/>
        <dbReference type="ChEBI" id="CHEBI:15378"/>
        <dbReference type="ChEBI" id="CHEBI:57783"/>
        <dbReference type="ChEBI" id="CHEBI:58349"/>
        <dbReference type="ChEBI" id="CHEBI:78458"/>
        <dbReference type="ChEBI" id="CHEBI:78459"/>
    </reaction>
    <physiologicalReaction direction="left-to-right" evidence="28">
        <dbReference type="Rhea" id="RHEA:41833"/>
    </physiologicalReaction>
</comment>
<evidence type="ECO:0000256" key="37">
    <source>
        <dbReference type="ARBA" id="ARBA00048650"/>
    </source>
</evidence>
<dbReference type="GO" id="GO:0031177">
    <property type="term" value="F:phosphopantetheine binding"/>
    <property type="evidence" value="ECO:0007669"/>
    <property type="project" value="InterPro"/>
</dbReference>
<evidence type="ECO:0000256" key="21">
    <source>
        <dbReference type="ARBA" id="ARBA00047394"/>
    </source>
</evidence>
<dbReference type="UniPathway" id="UPA00094"/>
<dbReference type="Gene3D" id="3.40.50.720">
    <property type="entry name" value="NAD(P)-binding Rossmann-like Domain"/>
    <property type="match status" value="2"/>
</dbReference>
<keyword evidence="9" id="KW-0012">Acyltransferase</keyword>
<dbReference type="Pfam" id="PF21089">
    <property type="entry name" value="PKS_DH_N"/>
    <property type="match status" value="1"/>
</dbReference>
<dbReference type="Gene3D" id="3.10.129.10">
    <property type="entry name" value="Hotdog Thioesterase"/>
    <property type="match status" value="1"/>
</dbReference>
<dbReference type="InterPro" id="IPR016036">
    <property type="entry name" value="Malonyl_transacylase_ACP-bd"/>
</dbReference>
<dbReference type="GO" id="GO:0019171">
    <property type="term" value="F:(3R)-hydroxyacyl-[acyl-carrier-protein] dehydratase activity"/>
    <property type="evidence" value="ECO:0007669"/>
    <property type="project" value="UniProtKB-EC"/>
</dbReference>
<dbReference type="InterPro" id="IPR049552">
    <property type="entry name" value="PKS_DH_N"/>
</dbReference>
<evidence type="ECO:0000256" key="28">
    <source>
        <dbReference type="ARBA" id="ARBA00047897"/>
    </source>
</evidence>
<comment type="catalytic activity">
    <reaction evidence="14">
        <text>a (3R)-hydroxyacyl-[ACP] = a (2E)-enoyl-[ACP] + H2O</text>
        <dbReference type="Rhea" id="RHEA:13097"/>
        <dbReference type="Rhea" id="RHEA-COMP:9925"/>
        <dbReference type="Rhea" id="RHEA-COMP:9945"/>
        <dbReference type="ChEBI" id="CHEBI:15377"/>
        <dbReference type="ChEBI" id="CHEBI:78784"/>
        <dbReference type="ChEBI" id="CHEBI:78827"/>
        <dbReference type="EC" id="4.2.1.59"/>
    </reaction>
    <physiologicalReaction direction="left-to-right" evidence="14">
        <dbReference type="Rhea" id="RHEA:13098"/>
    </physiologicalReaction>
</comment>
<dbReference type="GO" id="GO:0016297">
    <property type="term" value="F:fatty acyl-[ACP] hydrolase activity"/>
    <property type="evidence" value="ECO:0007669"/>
    <property type="project" value="UniProtKB-EC"/>
</dbReference>
<evidence type="ECO:0000256" key="7">
    <source>
        <dbReference type="ARBA" id="ARBA00022898"/>
    </source>
</evidence>
<dbReference type="InterPro" id="IPR018201">
    <property type="entry name" value="Ketoacyl_synth_AS"/>
</dbReference>
<evidence type="ECO:0000256" key="43">
    <source>
        <dbReference type="ARBA" id="ARBA00049171"/>
    </source>
</evidence>
<evidence type="ECO:0000256" key="34">
    <source>
        <dbReference type="ARBA" id="ARBA00048420"/>
    </source>
</evidence>
<dbReference type="InterPro" id="IPR036736">
    <property type="entry name" value="ACP-like_sf"/>
</dbReference>
<accession>A0A814Z9S6</accession>
<dbReference type="InterPro" id="IPR049900">
    <property type="entry name" value="PKS_mFAS_DH"/>
</dbReference>
<dbReference type="InterPro" id="IPR013968">
    <property type="entry name" value="PKS_KR"/>
</dbReference>
<dbReference type="SMART" id="SM00829">
    <property type="entry name" value="PKS_ER"/>
    <property type="match status" value="1"/>
</dbReference>
<dbReference type="InterPro" id="IPR020807">
    <property type="entry name" value="PKS_DH"/>
</dbReference>
<evidence type="ECO:0000256" key="39">
    <source>
        <dbReference type="ARBA" id="ARBA00048704"/>
    </source>
</evidence>
<evidence type="ECO:0000256" key="9">
    <source>
        <dbReference type="ARBA" id="ARBA00023315"/>
    </source>
</evidence>
<evidence type="ECO:0000259" key="53">
    <source>
        <dbReference type="PROSITE" id="PS52004"/>
    </source>
</evidence>
<comment type="caution">
    <text evidence="55">The sequence shown here is derived from an EMBL/GenBank/DDBJ whole genome shotgun (WGS) entry which is preliminary data.</text>
</comment>
<evidence type="ECO:0000256" key="33">
    <source>
        <dbReference type="ARBA" id="ARBA00048289"/>
    </source>
</evidence>
<evidence type="ECO:0000256" key="31">
    <source>
        <dbReference type="ARBA" id="ARBA00048051"/>
    </source>
</evidence>
<comment type="catalytic activity">
    <reaction evidence="34">
        <text>(2E)-octenoyl-[ACP] + NADPH + H(+) = octanoyl-[ACP] + NADP(+)</text>
        <dbReference type="Rhea" id="RHEA:41848"/>
        <dbReference type="Rhea" id="RHEA-COMP:9635"/>
        <dbReference type="Rhea" id="RHEA-COMP:9636"/>
        <dbReference type="ChEBI" id="CHEBI:15378"/>
        <dbReference type="ChEBI" id="CHEBI:57783"/>
        <dbReference type="ChEBI" id="CHEBI:58349"/>
        <dbReference type="ChEBI" id="CHEBI:78462"/>
        <dbReference type="ChEBI" id="CHEBI:78463"/>
    </reaction>
    <physiologicalReaction direction="left-to-right" evidence="34">
        <dbReference type="Rhea" id="RHEA:41849"/>
    </physiologicalReaction>
</comment>
<dbReference type="InterPro" id="IPR049551">
    <property type="entry name" value="PKS_DH_C"/>
</dbReference>
<dbReference type="SUPFAM" id="SSF52151">
    <property type="entry name" value="FabD/lysophospholipase-like"/>
    <property type="match status" value="1"/>
</dbReference>
<comment type="catalytic activity">
    <reaction evidence="16">
        <text>(3R)-hydroxyoctadecanoyl-[ACP] = (2E)-octadecenoyl-[ACP] + H2O</text>
        <dbReference type="Rhea" id="RHEA:41924"/>
        <dbReference type="Rhea" id="RHEA-COMP:9654"/>
        <dbReference type="Rhea" id="RHEA-COMP:9655"/>
        <dbReference type="ChEBI" id="CHEBI:15377"/>
        <dbReference type="ChEBI" id="CHEBI:78488"/>
        <dbReference type="ChEBI" id="CHEBI:78489"/>
    </reaction>
    <physiologicalReaction direction="left-to-right" evidence="16">
        <dbReference type="Rhea" id="RHEA:41925"/>
    </physiologicalReaction>
</comment>
<dbReference type="InterPro" id="IPR014030">
    <property type="entry name" value="Ketoacyl_synth_N"/>
</dbReference>
<comment type="catalytic activity">
    <reaction evidence="27">
        <text>(2E)-hexadecenoyl-[ACP] + NADPH + H(+) = hexadecanoyl-[ACP] + NADP(+)</text>
        <dbReference type="Rhea" id="RHEA:41912"/>
        <dbReference type="Rhea" id="RHEA-COMP:9651"/>
        <dbReference type="Rhea" id="RHEA-COMP:9652"/>
        <dbReference type="ChEBI" id="CHEBI:15378"/>
        <dbReference type="ChEBI" id="CHEBI:57783"/>
        <dbReference type="ChEBI" id="CHEBI:58349"/>
        <dbReference type="ChEBI" id="CHEBI:78481"/>
        <dbReference type="ChEBI" id="CHEBI:78483"/>
    </reaction>
    <physiologicalReaction direction="left-to-right" evidence="27">
        <dbReference type="Rhea" id="RHEA:41913"/>
    </physiologicalReaction>
</comment>
<feature type="active site" description="Proton acceptor; for dehydratase activity" evidence="50">
    <location>
        <position position="1037"/>
    </location>
</feature>
<dbReference type="SUPFAM" id="SSF51735">
    <property type="entry name" value="NAD(P)-binding Rossmann-fold domains"/>
    <property type="match status" value="2"/>
</dbReference>
<comment type="catalytic activity">
    <reaction evidence="13">
        <text>(3R)-hydroxydecanoyl-[ACP] = (2E)-decenoyl-[ACP] + H2O</text>
        <dbReference type="Rhea" id="RHEA:41860"/>
        <dbReference type="Rhea" id="RHEA-COMP:9638"/>
        <dbReference type="Rhea" id="RHEA-COMP:9639"/>
        <dbReference type="ChEBI" id="CHEBI:15377"/>
        <dbReference type="ChEBI" id="CHEBI:78466"/>
        <dbReference type="ChEBI" id="CHEBI:78467"/>
    </reaction>
    <physiologicalReaction direction="left-to-right" evidence="13">
        <dbReference type="Rhea" id="RHEA:41861"/>
    </physiologicalReaction>
</comment>
<evidence type="ECO:0000256" key="49">
    <source>
        <dbReference type="ARBA" id="ARBA00049533"/>
    </source>
</evidence>
<comment type="catalytic activity">
    <reaction evidence="15">
        <text>(3R)-hydroxytetradecanoyl-[ACP] = (2E)-tetradecenoyl-[ACP] + H2O</text>
        <dbReference type="Rhea" id="RHEA:41892"/>
        <dbReference type="Rhea" id="RHEA-COMP:9646"/>
        <dbReference type="Rhea" id="RHEA-COMP:9647"/>
        <dbReference type="ChEBI" id="CHEBI:15377"/>
        <dbReference type="ChEBI" id="CHEBI:78474"/>
        <dbReference type="ChEBI" id="CHEBI:78475"/>
    </reaction>
    <physiologicalReaction direction="left-to-right" evidence="15">
        <dbReference type="Rhea" id="RHEA:41893"/>
    </physiologicalReaction>
</comment>
<evidence type="ECO:0000256" key="16">
    <source>
        <dbReference type="ARBA" id="ARBA00023399"/>
    </source>
</evidence>
<comment type="catalytic activity">
    <reaction evidence="24">
        <text>tetradecanoyl-[ACP] + malonyl-[ACP] + H(+) = 3-oxohexadecanoyl-[ACP] + holo-[ACP] + CO2</text>
        <dbReference type="Rhea" id="RHEA:41900"/>
        <dbReference type="Rhea" id="RHEA-COMP:9623"/>
        <dbReference type="Rhea" id="RHEA-COMP:9648"/>
        <dbReference type="Rhea" id="RHEA-COMP:9649"/>
        <dbReference type="Rhea" id="RHEA-COMP:9685"/>
        <dbReference type="ChEBI" id="CHEBI:15378"/>
        <dbReference type="ChEBI" id="CHEBI:16526"/>
        <dbReference type="ChEBI" id="CHEBI:64479"/>
        <dbReference type="ChEBI" id="CHEBI:78449"/>
        <dbReference type="ChEBI" id="CHEBI:78477"/>
        <dbReference type="ChEBI" id="CHEBI:78478"/>
    </reaction>
    <physiologicalReaction direction="left-to-right" evidence="24">
        <dbReference type="Rhea" id="RHEA:41901"/>
    </physiologicalReaction>
</comment>
<keyword evidence="4" id="KW-0808">Transferase</keyword>
<comment type="catalytic activity">
    <reaction evidence="30">
        <text>acetyl-[ACP] + malonyl-[ACP] + H(+) = 3-oxobutanoyl-[ACP] + holo-[ACP] + CO2</text>
        <dbReference type="Rhea" id="RHEA:41800"/>
        <dbReference type="Rhea" id="RHEA-COMP:9621"/>
        <dbReference type="Rhea" id="RHEA-COMP:9623"/>
        <dbReference type="Rhea" id="RHEA-COMP:9625"/>
        <dbReference type="Rhea" id="RHEA-COMP:9685"/>
        <dbReference type="ChEBI" id="CHEBI:15378"/>
        <dbReference type="ChEBI" id="CHEBI:16526"/>
        <dbReference type="ChEBI" id="CHEBI:64479"/>
        <dbReference type="ChEBI" id="CHEBI:78446"/>
        <dbReference type="ChEBI" id="CHEBI:78449"/>
        <dbReference type="ChEBI" id="CHEBI:78450"/>
    </reaction>
    <physiologicalReaction direction="left-to-right" evidence="30">
        <dbReference type="Rhea" id="RHEA:41801"/>
    </physiologicalReaction>
</comment>
<protein>
    <recommendedName>
        <fullName evidence="58">Polyketide synthase</fullName>
    </recommendedName>
</protein>
<comment type="catalytic activity">
    <reaction evidence="32">
        <text>(2E)-dodecenoyl-[ACP] + NADPH + H(+) = dodecanoyl-[ACP] + NADP(+)</text>
        <dbReference type="Rhea" id="RHEA:41880"/>
        <dbReference type="Rhea" id="RHEA-COMP:9643"/>
        <dbReference type="Rhea" id="RHEA-COMP:9644"/>
        <dbReference type="ChEBI" id="CHEBI:15378"/>
        <dbReference type="ChEBI" id="CHEBI:57783"/>
        <dbReference type="ChEBI" id="CHEBI:58349"/>
        <dbReference type="ChEBI" id="CHEBI:65264"/>
        <dbReference type="ChEBI" id="CHEBI:78472"/>
    </reaction>
    <physiologicalReaction direction="left-to-right" evidence="32">
        <dbReference type="Rhea" id="RHEA:41881"/>
    </physiologicalReaction>
</comment>
<dbReference type="CDD" id="cd00833">
    <property type="entry name" value="PKS"/>
    <property type="match status" value="1"/>
</dbReference>
<evidence type="ECO:0000256" key="1">
    <source>
        <dbReference type="ARBA" id="ARBA00005189"/>
    </source>
</evidence>
<organism evidence="55 57">
    <name type="scientific">Adineta steineri</name>
    <dbReference type="NCBI Taxonomy" id="433720"/>
    <lineage>
        <taxon>Eukaryota</taxon>
        <taxon>Metazoa</taxon>
        <taxon>Spiralia</taxon>
        <taxon>Gnathifera</taxon>
        <taxon>Rotifera</taxon>
        <taxon>Eurotatoria</taxon>
        <taxon>Bdelloidea</taxon>
        <taxon>Adinetida</taxon>
        <taxon>Adinetidae</taxon>
        <taxon>Adineta</taxon>
    </lineage>
</organism>
<dbReference type="Pfam" id="PF00107">
    <property type="entry name" value="ADH_zinc_N"/>
    <property type="match status" value="1"/>
</dbReference>
<comment type="catalytic activity">
    <reaction evidence="43">
        <text>(2E)-tetradecenoyl-[ACP] + NADPH + H(+) = tetradecanoyl-[ACP] + NADP(+)</text>
        <dbReference type="Rhea" id="RHEA:41896"/>
        <dbReference type="Rhea" id="RHEA-COMP:9647"/>
        <dbReference type="Rhea" id="RHEA-COMP:9648"/>
        <dbReference type="ChEBI" id="CHEBI:15378"/>
        <dbReference type="ChEBI" id="CHEBI:57783"/>
        <dbReference type="ChEBI" id="CHEBI:58349"/>
        <dbReference type="ChEBI" id="CHEBI:78475"/>
        <dbReference type="ChEBI" id="CHEBI:78477"/>
    </reaction>
    <physiologicalReaction direction="left-to-right" evidence="43">
        <dbReference type="Rhea" id="RHEA:41897"/>
    </physiologicalReaction>
</comment>
<dbReference type="GO" id="GO:0004315">
    <property type="term" value="F:3-oxoacyl-[acyl-carrier-protein] synthase activity"/>
    <property type="evidence" value="ECO:0007669"/>
    <property type="project" value="UniProtKB-EC"/>
</dbReference>
<dbReference type="SMART" id="SM00826">
    <property type="entry name" value="PKS_DH"/>
    <property type="match status" value="1"/>
</dbReference>
<dbReference type="PROSITE" id="PS50075">
    <property type="entry name" value="CARRIER"/>
    <property type="match status" value="1"/>
</dbReference>
<dbReference type="SUPFAM" id="SSF50129">
    <property type="entry name" value="GroES-like"/>
    <property type="match status" value="1"/>
</dbReference>
<sequence length="2756" mass="313949">MGSTNRHTTSDCLNVEQNTVDYQNMKTSLEPIAVIGISCVFAGGIDTPESFWNVLKECIDVGGEIPKERFDMDSFAPLYQAKTPLIRRGYFLSNDALHSFDPLFFGITDREAMSMDPCHRILLEKFAHLLEDANYPVNKMYGSRTSVFIGQFTNEHLVTFHRTKVENETNLLGSNLGLYNASARISYHFNLHGPNLTLDTACSSSLQTIHLAVQSLRTGEADFAVAGASNLNYTPENFFSSNIIGAVSPDGKSRSYSEDANGYAKGDGVGLVLLKRLKDAIRDNDKIYCVIQDVMVSHDGCEQKLGYNVPSSYGQKFLLNQIYSRNHVNFNQVFYVEGHGTGTQAGDPIEANTLGEMFNRSPYDPPLLLGSVKSVVGHTEGTAGVASLIKVALCMKHRMITPNMNFSRINPKIQAEKYNLHIVDHIVNFPDESVTIGINNFGFGGNNAHAIVTEWPEQNPNNYLSNSLSNNSTISIKSSSQYFILAFSAKCNQSLQIQIKQILSWLSSIPQQFLERSESFFLTHLCEKVLLQRTTDFSHRLSFIFSNVEKLKQQVEAYLSDENDYPGIIRPQQQLFQYKKHNLKICFIYSGQGPQWWGMGRDLYNNEPTFRKWIEDLNSEFLLVSNNSFSLIDELIKPANEQESNIHLTNVAQPCILSIQIALTSLWISWGIYPNIIIGHSVGEIAAAFVAGQLTLREAVQIIYHRSRVQHKNTNQGGRMLAVFLSENEAKELIKDVEDRVQIAAINSPKSVTLSGDEDVLEQIVNNLSETRPNVYKTWLRVQNAFHSKQMERFNIREELMESLANIKGDSHNHEFDERCSNAILYSTVTGTRTDGLNLDAQYWWENIRNPVLFNKGIQSIFDDINDPNTIPIFIEISPHPVLSTTIIECYQEFWQSHQSTTIQMPLSLYSLKRKEKDQERLLSSLCLLFSNFGSNLVDWNQFWNSRIYSQLLLNIQSNPEFKSIISFMDKLPNYAFNHQICWYESKDSVFSRRATKRKHHPLLGYRLWHNETHTPTWKNVFTMKKESNTLSYLLDHKIHGDILFPASAFIELVISAIDQILRYISSDQQSITLQNVQFLSGLHLDNDDTIQIETVIIMPFKEFFIYSRRKPVNDSVRLDGISGNDIITTYADESILHKYSSKEWSLHCQGLINLKIDATLISSMYDIALILNRLLPSNNDNSMIIAENSDHIEKLYKYFSECGLTFGPNFRSIKTLFRYKYEALSEVTIPCALCQNINFNKEQYICHPAILDGCFQGIVTIIPGGFSDTFVPVCIDEITLCDRRKSFVSIIEQSNTTFYATQSLNKSVKGLTSDKNFTSDIVIFSKHNQSSISATPVMILQGFKIQNYSNQNIPKSIIQKVQESNSIYNNNPKKTVCVNELTEQFCAYQSWKITEFERNSLNDLIQQSNNCEQFWIIFSDKKFAIGSQIAERLVEFKIKNQNIKLIYYSSAENNSSNRFETISVNDISSIRSAIETLIQSSIYPRNSTLNILFNWSMDLSSENNSIFQDQEQVGCGTLMYLVQTIYTAKFDHYPNIFILTDNSQPMNNNSYHQKNFNFVQSPIIGFARSIMNEYEINRMKLIDLQFAHLSNDLTDALIGELYVTINSLLNSSQNEEIVLSSYNSTVERFVPEYSLIQLPNYQNVNLTKNEIIPKLNVVDTRFQLEVPTSRHISDLQWIHSHNNPRKLSSTEVEIQIHCVSINFRDMLKARGLYPYLRGSESECDNDKVLGADFSGIIVRKGSEAKFNLNDRVFGTTTSESAFKSHIISNGDNIAQAPSNLTMEQLSTLPTYLTVLYCLKNRVQLQRGQTILLHAATSGVGLGFIQYAQMIGANIIATAGTKEKRAFLREKYQIEHVFNSRDLSFVSDVRQVAPTLGVDIVINSLSGKFIEESLKLLAPFGHFIELGKRDIYGKTKFSFFPLTYNCTYHVIDLVSFQKYAPDNIQVLLNDISNLCQNQNLQPITPIKEFDASQIKDAFFQYSQATHIGKFVIKIAASKEKLKVENSQTEEYIQQKRKESVFPVEVCNEGIIVISGGLGGLGIELCKWMINERGVKRVVLLSRKNLGQLDHDSSQFKLWKNLKQIADKNHAIVQAIQTDVTDLKQVLSTFRSINENGLYPIRGIIHSAMVLHDSLLKNMTPNLLSEVMQPKIRGAWNLHLATEMLPCPLHFFIMFSSIRNHIPDVGQSNYNAGNNFLDSLAYWRLKYLHRPAISIGLPAISGAGYLHGENAQSTIQLMEEQGIYMMPANYIFKMVEQLQFIQHETFANTNLFNPVLFVVNWKKLLQANLSSKLVHFGNEFLKIKNENSDKIVLTNDSQELAMTIDAIINKIRLEVSKLFGSLNVDRIDINKPLAQQGMDSLIAVELRSWLLKDMFFNVSLVELVQGMSITDIASYIQNKSLNRQMKNNTITNSNDGRDLSNTTMNTNENSLANGDMNDMIQSKTTLTGTSLIISLHRSDSKSSLFCIHDITGLSHTFIKLALQLKKVYQNDCPSIFAFRASDYEPHEPNFQSIEKIAEQYIFQMKRIQPTGPYYLLGYSFGGLIAYEMVRQLCNKHHATVQSLVLIDPPIPVENIIPIPDEYDEEQFWLLRTIGLIRSYFHKETNIDDIMKQLFNPSLSKDEQNRKLESLIEETQYLLKNQFSTTKSNDQISTKNHRDIGEKKIFEVIKTHVIAKEKYTYESAKIPNESINMKKAIMFTLKENNRYSPRDKKIAVWQSLLSPIQLVIESLDGTHDKLLDEAETIRLIVDQLKQMNII</sequence>
<evidence type="ECO:0000256" key="18">
    <source>
        <dbReference type="ARBA" id="ARBA00023402"/>
    </source>
</evidence>
<dbReference type="Pfam" id="PF08659">
    <property type="entry name" value="KR"/>
    <property type="match status" value="1"/>
</dbReference>
<comment type="catalytic activity">
    <reaction evidence="49">
        <text>octanoyl-[ACP] + malonyl-[ACP] + H(+) = 3-oxodecanoyl-[ACP] + holo-[ACP] + CO2</text>
        <dbReference type="Rhea" id="RHEA:41852"/>
        <dbReference type="Rhea" id="RHEA-COMP:9623"/>
        <dbReference type="Rhea" id="RHEA-COMP:9636"/>
        <dbReference type="Rhea" id="RHEA-COMP:9637"/>
        <dbReference type="Rhea" id="RHEA-COMP:9685"/>
        <dbReference type="ChEBI" id="CHEBI:15378"/>
        <dbReference type="ChEBI" id="CHEBI:16526"/>
        <dbReference type="ChEBI" id="CHEBI:64479"/>
        <dbReference type="ChEBI" id="CHEBI:78449"/>
        <dbReference type="ChEBI" id="CHEBI:78463"/>
        <dbReference type="ChEBI" id="CHEBI:78464"/>
    </reaction>
    <physiologicalReaction direction="left-to-right" evidence="49">
        <dbReference type="Rhea" id="RHEA:41853"/>
    </physiologicalReaction>
</comment>
<comment type="catalytic activity">
    <reaction evidence="41">
        <text>(2E)-octadecenoyl-[ACP] + NADPH + H(+) = octadecanoyl-[ACP] + NADP(+)</text>
        <dbReference type="Rhea" id="RHEA:41928"/>
        <dbReference type="Rhea" id="RHEA-COMP:9655"/>
        <dbReference type="Rhea" id="RHEA-COMP:9656"/>
        <dbReference type="ChEBI" id="CHEBI:15378"/>
        <dbReference type="ChEBI" id="CHEBI:57783"/>
        <dbReference type="ChEBI" id="CHEBI:58349"/>
        <dbReference type="ChEBI" id="CHEBI:78489"/>
        <dbReference type="ChEBI" id="CHEBI:78495"/>
    </reaction>
    <physiologicalReaction direction="left-to-right" evidence="41">
        <dbReference type="Rhea" id="RHEA:41929"/>
    </physiologicalReaction>
</comment>
<evidence type="ECO:0000256" key="30">
    <source>
        <dbReference type="ARBA" id="ARBA00047961"/>
    </source>
</evidence>
<dbReference type="InterPro" id="IPR020843">
    <property type="entry name" value="ER"/>
</dbReference>
<comment type="catalytic activity">
    <reaction evidence="20">
        <text>3-oxooctadecanoyl-[ACP] + NADPH + H(+) = (3R)-hydroxyoctadecanoyl-[ACP] + NADP(+)</text>
        <dbReference type="Rhea" id="RHEA:41920"/>
        <dbReference type="Rhea" id="RHEA-COMP:9653"/>
        <dbReference type="Rhea" id="RHEA-COMP:9654"/>
        <dbReference type="ChEBI" id="CHEBI:15378"/>
        <dbReference type="ChEBI" id="CHEBI:57783"/>
        <dbReference type="ChEBI" id="CHEBI:58349"/>
        <dbReference type="ChEBI" id="CHEBI:78487"/>
        <dbReference type="ChEBI" id="CHEBI:78488"/>
    </reaction>
    <physiologicalReaction direction="left-to-right" evidence="20">
        <dbReference type="Rhea" id="RHEA:41921"/>
    </physiologicalReaction>
</comment>
<comment type="catalytic activity">
    <reaction evidence="42">
        <text>decanoyl-[ACP] + malonyl-[ACP] + H(+) = 3-oxododecanoyl-[ACP] + holo-[ACP] + CO2</text>
        <dbReference type="Rhea" id="RHEA:41868"/>
        <dbReference type="Rhea" id="RHEA-COMP:9623"/>
        <dbReference type="Rhea" id="RHEA-COMP:9640"/>
        <dbReference type="Rhea" id="RHEA-COMP:9641"/>
        <dbReference type="Rhea" id="RHEA-COMP:9685"/>
        <dbReference type="ChEBI" id="CHEBI:15378"/>
        <dbReference type="ChEBI" id="CHEBI:16526"/>
        <dbReference type="ChEBI" id="CHEBI:64479"/>
        <dbReference type="ChEBI" id="CHEBI:78449"/>
        <dbReference type="ChEBI" id="CHEBI:78468"/>
        <dbReference type="ChEBI" id="CHEBI:78469"/>
    </reaction>
    <physiologicalReaction direction="left-to-right" evidence="42">
        <dbReference type="Rhea" id="RHEA:41869"/>
    </physiologicalReaction>
</comment>
<dbReference type="InterPro" id="IPR001031">
    <property type="entry name" value="Thioesterase"/>
</dbReference>
<dbReference type="Proteomes" id="UP000663868">
    <property type="component" value="Unassembled WGS sequence"/>
</dbReference>
<evidence type="ECO:0000256" key="45">
    <source>
        <dbReference type="ARBA" id="ARBA00049414"/>
    </source>
</evidence>
<dbReference type="Pfam" id="PF14765">
    <property type="entry name" value="PS-DH"/>
    <property type="match status" value="1"/>
</dbReference>
<dbReference type="Proteomes" id="UP000663860">
    <property type="component" value="Unassembled WGS sequence"/>
</dbReference>
<evidence type="ECO:0000256" key="20">
    <source>
        <dbReference type="ARBA" id="ARBA00047300"/>
    </source>
</evidence>
<dbReference type="SUPFAM" id="SSF47336">
    <property type="entry name" value="ACP-like"/>
    <property type="match status" value="1"/>
</dbReference>
<keyword evidence="5" id="KW-0702">S-nitrosylation</keyword>
<comment type="catalytic activity">
    <reaction evidence="21">
        <text>hexanoyl-[ACP] + malonyl-[ACP] + H(+) = 3-oxooctanoyl-[ACP] + holo-[ACP] + CO2</text>
        <dbReference type="Rhea" id="RHEA:41836"/>
        <dbReference type="Rhea" id="RHEA-COMP:9623"/>
        <dbReference type="Rhea" id="RHEA-COMP:9632"/>
        <dbReference type="Rhea" id="RHEA-COMP:9633"/>
        <dbReference type="Rhea" id="RHEA-COMP:9685"/>
        <dbReference type="ChEBI" id="CHEBI:15378"/>
        <dbReference type="ChEBI" id="CHEBI:16526"/>
        <dbReference type="ChEBI" id="CHEBI:64479"/>
        <dbReference type="ChEBI" id="CHEBI:78449"/>
        <dbReference type="ChEBI" id="CHEBI:78459"/>
        <dbReference type="ChEBI" id="CHEBI:78460"/>
    </reaction>
    <physiologicalReaction direction="left-to-right" evidence="21">
        <dbReference type="Rhea" id="RHEA:41837"/>
    </physiologicalReaction>
</comment>
<comment type="catalytic activity">
    <reaction evidence="33">
        <text>tetradecanoyl-[ACP] + H2O = tetradecanoate + holo-[ACP] + H(+)</text>
        <dbReference type="Rhea" id="RHEA:30123"/>
        <dbReference type="Rhea" id="RHEA-COMP:9648"/>
        <dbReference type="Rhea" id="RHEA-COMP:9685"/>
        <dbReference type="ChEBI" id="CHEBI:15377"/>
        <dbReference type="ChEBI" id="CHEBI:15378"/>
        <dbReference type="ChEBI" id="CHEBI:30807"/>
        <dbReference type="ChEBI" id="CHEBI:64479"/>
        <dbReference type="ChEBI" id="CHEBI:78477"/>
        <dbReference type="EC" id="3.1.2.14"/>
    </reaction>
    <physiologicalReaction direction="left-to-right" evidence="33">
        <dbReference type="Rhea" id="RHEA:30124"/>
    </physiologicalReaction>
</comment>
<evidence type="ECO:0000313" key="56">
    <source>
        <dbReference type="EMBL" id="CAF3936607.1"/>
    </source>
</evidence>
<feature type="region of interest" description="N-terminal hotdog fold" evidence="50">
    <location>
        <begin position="1001"/>
        <end position="1160"/>
    </location>
</feature>
<dbReference type="Pfam" id="PF00975">
    <property type="entry name" value="Thioesterase"/>
    <property type="match status" value="1"/>
</dbReference>
<dbReference type="PROSITE" id="PS00606">
    <property type="entry name" value="KS3_1"/>
    <property type="match status" value="1"/>
</dbReference>
<dbReference type="InterPro" id="IPR050444">
    <property type="entry name" value="Polyketide_Synthase"/>
</dbReference>
<evidence type="ECO:0000256" key="29">
    <source>
        <dbReference type="ARBA" id="ARBA00047953"/>
    </source>
</evidence>
<reference evidence="55" key="1">
    <citation type="submission" date="2021-02" db="EMBL/GenBank/DDBJ databases">
        <authorList>
            <person name="Nowell W R."/>
        </authorList>
    </citation>
    <scope>NUCLEOTIDE SEQUENCE</scope>
</reference>
<evidence type="ECO:0000256" key="11">
    <source>
        <dbReference type="ARBA" id="ARBA00023351"/>
    </source>
</evidence>
<dbReference type="GO" id="GO:0004316">
    <property type="term" value="F:3-oxoacyl-[acyl-carrier-protein] reductase (NADPH) activity"/>
    <property type="evidence" value="ECO:0007669"/>
    <property type="project" value="UniProtKB-EC"/>
</dbReference>
<dbReference type="GO" id="GO:0004313">
    <property type="term" value="F:[acyl-carrier-protein] S-acetyltransferase activity"/>
    <property type="evidence" value="ECO:0007669"/>
    <property type="project" value="UniProtKB-EC"/>
</dbReference>
<comment type="catalytic activity">
    <reaction evidence="36">
        <text>3-oxohexanoyl-[ACP] + NADPH + H(+) = (3R)-hydroxyhexanoyl-[ACP] + NADP(+)</text>
        <dbReference type="Rhea" id="RHEA:41824"/>
        <dbReference type="Rhea" id="RHEA-COMP:9629"/>
        <dbReference type="Rhea" id="RHEA-COMP:9630"/>
        <dbReference type="ChEBI" id="CHEBI:15378"/>
        <dbReference type="ChEBI" id="CHEBI:57783"/>
        <dbReference type="ChEBI" id="CHEBI:58349"/>
        <dbReference type="ChEBI" id="CHEBI:78456"/>
        <dbReference type="ChEBI" id="CHEBI:78457"/>
    </reaction>
    <physiologicalReaction direction="left-to-right" evidence="36">
        <dbReference type="Rhea" id="RHEA:41825"/>
    </physiologicalReaction>
</comment>
<feature type="region of interest" description="C-terminal hotdog fold" evidence="50">
    <location>
        <begin position="1184"/>
        <end position="1355"/>
    </location>
</feature>
<dbReference type="InterPro" id="IPR016035">
    <property type="entry name" value="Acyl_Trfase/lysoPLipase"/>
</dbReference>
<evidence type="ECO:0000313" key="57">
    <source>
        <dbReference type="Proteomes" id="UP000663860"/>
    </source>
</evidence>
<dbReference type="SUPFAM" id="SSF53901">
    <property type="entry name" value="Thiolase-like"/>
    <property type="match status" value="1"/>
</dbReference>
<dbReference type="SUPFAM" id="SSF53474">
    <property type="entry name" value="alpha/beta-Hydrolases"/>
    <property type="match status" value="1"/>
</dbReference>
<comment type="catalytic activity">
    <reaction evidence="26">
        <text>dodecanoyl-[ACP] + malonyl-[ACP] + H(+) = 3-oxotetradecanoyl-[ACP] + holo-[ACP] + CO2</text>
        <dbReference type="Rhea" id="RHEA:41884"/>
        <dbReference type="Rhea" id="RHEA-COMP:9623"/>
        <dbReference type="Rhea" id="RHEA-COMP:9644"/>
        <dbReference type="Rhea" id="RHEA-COMP:9645"/>
        <dbReference type="Rhea" id="RHEA-COMP:9685"/>
        <dbReference type="ChEBI" id="CHEBI:15378"/>
        <dbReference type="ChEBI" id="CHEBI:16526"/>
        <dbReference type="ChEBI" id="CHEBI:64479"/>
        <dbReference type="ChEBI" id="CHEBI:65264"/>
        <dbReference type="ChEBI" id="CHEBI:78449"/>
        <dbReference type="ChEBI" id="CHEBI:78473"/>
    </reaction>
    <physiologicalReaction direction="left-to-right" evidence="26">
        <dbReference type="Rhea" id="RHEA:41885"/>
    </physiologicalReaction>
</comment>
<evidence type="ECO:0000256" key="24">
    <source>
        <dbReference type="ARBA" id="ARBA00047451"/>
    </source>
</evidence>
<dbReference type="GO" id="GO:0044550">
    <property type="term" value="P:secondary metabolite biosynthetic process"/>
    <property type="evidence" value="ECO:0007669"/>
    <property type="project" value="UniProtKB-ARBA"/>
</dbReference>
<evidence type="ECO:0000256" key="38">
    <source>
        <dbReference type="ARBA" id="ARBA00048691"/>
    </source>
</evidence>
<comment type="catalytic activity">
    <reaction evidence="22">
        <text>a (3R)-hydroxyacyl-[ACP] + NADP(+) = a 3-oxoacyl-[ACP] + NADPH + H(+)</text>
        <dbReference type="Rhea" id="RHEA:17397"/>
        <dbReference type="Rhea" id="RHEA-COMP:9916"/>
        <dbReference type="Rhea" id="RHEA-COMP:9945"/>
        <dbReference type="ChEBI" id="CHEBI:15378"/>
        <dbReference type="ChEBI" id="CHEBI:57783"/>
        <dbReference type="ChEBI" id="CHEBI:58349"/>
        <dbReference type="ChEBI" id="CHEBI:78776"/>
        <dbReference type="ChEBI" id="CHEBI:78827"/>
        <dbReference type="EC" id="1.1.1.100"/>
    </reaction>
    <physiologicalReaction direction="right-to-left" evidence="22">
        <dbReference type="Rhea" id="RHEA:17399"/>
    </physiologicalReaction>
</comment>
<comment type="catalytic activity">
    <reaction evidence="23">
        <text>3-oxodecanoyl-[ACP] + NADPH + H(+) = (3R)-hydroxydecanoyl-[ACP] + NADP(+)</text>
        <dbReference type="Rhea" id="RHEA:41856"/>
        <dbReference type="Rhea" id="RHEA-COMP:9637"/>
        <dbReference type="Rhea" id="RHEA-COMP:9638"/>
        <dbReference type="ChEBI" id="CHEBI:15378"/>
        <dbReference type="ChEBI" id="CHEBI:57783"/>
        <dbReference type="ChEBI" id="CHEBI:58349"/>
        <dbReference type="ChEBI" id="CHEBI:78464"/>
        <dbReference type="ChEBI" id="CHEBI:78466"/>
    </reaction>
    <physiologicalReaction direction="left-to-right" evidence="23">
        <dbReference type="Rhea" id="RHEA:41857"/>
    </physiologicalReaction>
</comment>
<name>A0A814Z9S6_9BILA</name>
<comment type="catalytic activity">
    <reaction evidence="17">
        <text>(3R)-hydroxyhexadecanoyl-[ACP] = (2E)-hexadecenoyl-[ACP] + H2O</text>
        <dbReference type="Rhea" id="RHEA:41908"/>
        <dbReference type="Rhea" id="RHEA-COMP:9650"/>
        <dbReference type="Rhea" id="RHEA-COMP:9651"/>
        <dbReference type="ChEBI" id="CHEBI:15377"/>
        <dbReference type="ChEBI" id="CHEBI:78480"/>
        <dbReference type="ChEBI" id="CHEBI:78481"/>
    </reaction>
    <physiologicalReaction direction="left-to-right" evidence="17">
        <dbReference type="Rhea" id="RHEA:41909"/>
    </physiologicalReaction>
</comment>
<dbReference type="InterPro" id="IPR001227">
    <property type="entry name" value="Ac_transferase_dom_sf"/>
</dbReference>
<comment type="catalytic activity">
    <reaction evidence="40">
        <text>3-oxotetradecanoyl-[ACP] + NADPH + H(+) = (3R)-hydroxytetradecanoyl-[ACP] + NADP(+)</text>
        <dbReference type="Rhea" id="RHEA:41888"/>
        <dbReference type="Rhea" id="RHEA-COMP:9645"/>
        <dbReference type="Rhea" id="RHEA-COMP:9646"/>
        <dbReference type="ChEBI" id="CHEBI:15378"/>
        <dbReference type="ChEBI" id="CHEBI:57783"/>
        <dbReference type="ChEBI" id="CHEBI:58349"/>
        <dbReference type="ChEBI" id="CHEBI:78473"/>
        <dbReference type="ChEBI" id="CHEBI:78474"/>
    </reaction>
    <physiologicalReaction direction="left-to-right" evidence="40">
        <dbReference type="Rhea" id="RHEA:41889"/>
    </physiologicalReaction>
</comment>
<dbReference type="InterPro" id="IPR014031">
    <property type="entry name" value="Ketoacyl_synth_C"/>
</dbReference>
<keyword evidence="6" id="KW-0521">NADP</keyword>
<feature type="compositionally biased region" description="Polar residues" evidence="51">
    <location>
        <begin position="2409"/>
        <end position="2431"/>
    </location>
</feature>
<comment type="catalytic activity">
    <reaction evidence="37">
        <text>a 2,3-saturated acyl-[ACP] + NADP(+) = a (2E)-enoyl-[ACP] + NADPH + H(+)</text>
        <dbReference type="Rhea" id="RHEA:22564"/>
        <dbReference type="Rhea" id="RHEA-COMP:9925"/>
        <dbReference type="Rhea" id="RHEA-COMP:9926"/>
        <dbReference type="ChEBI" id="CHEBI:15378"/>
        <dbReference type="ChEBI" id="CHEBI:57783"/>
        <dbReference type="ChEBI" id="CHEBI:58349"/>
        <dbReference type="ChEBI" id="CHEBI:78784"/>
        <dbReference type="ChEBI" id="CHEBI:78785"/>
        <dbReference type="EC" id="1.3.1.39"/>
    </reaction>
    <physiologicalReaction direction="right-to-left" evidence="37">
        <dbReference type="Rhea" id="RHEA:22566"/>
    </physiologicalReaction>
</comment>
<dbReference type="Pfam" id="PF16197">
    <property type="entry name" value="KAsynt_C_assoc"/>
    <property type="match status" value="1"/>
</dbReference>
<dbReference type="InterPro" id="IPR009081">
    <property type="entry name" value="PP-bd_ACP"/>
</dbReference>
<feature type="domain" description="PKS/mFAS DH" evidence="54">
    <location>
        <begin position="1001"/>
        <end position="1355"/>
    </location>
</feature>
<dbReference type="SMART" id="SM00822">
    <property type="entry name" value="PKS_KR"/>
    <property type="match status" value="1"/>
</dbReference>
<evidence type="ECO:0000256" key="10">
    <source>
        <dbReference type="ARBA" id="ARBA00023332"/>
    </source>
</evidence>
<keyword evidence="7" id="KW-0663">Pyridoxal phosphate</keyword>
<evidence type="ECO:0000256" key="26">
    <source>
        <dbReference type="ARBA" id="ARBA00047578"/>
    </source>
</evidence>
<comment type="catalytic activity">
    <reaction evidence="18">
        <text>(3R)-hydroxybutanoyl-[ACP] = (2E)-butenoyl-[ACP] + H2O</text>
        <dbReference type="Rhea" id="RHEA:41808"/>
        <dbReference type="Rhea" id="RHEA-COMP:9626"/>
        <dbReference type="Rhea" id="RHEA-COMP:9627"/>
        <dbReference type="ChEBI" id="CHEBI:15377"/>
        <dbReference type="ChEBI" id="CHEBI:78451"/>
        <dbReference type="ChEBI" id="CHEBI:78453"/>
    </reaction>
    <physiologicalReaction direction="left-to-right" evidence="18">
        <dbReference type="Rhea" id="RHEA:41809"/>
    </physiologicalReaction>
</comment>
<evidence type="ECO:0000256" key="40">
    <source>
        <dbReference type="ARBA" id="ARBA00048935"/>
    </source>
</evidence>
<evidence type="ECO:0000256" key="2">
    <source>
        <dbReference type="ARBA" id="ARBA00022450"/>
    </source>
</evidence>
<evidence type="ECO:0000256" key="4">
    <source>
        <dbReference type="ARBA" id="ARBA00022679"/>
    </source>
</evidence>
<feature type="domain" description="Ketosynthase family 3 (KS3)" evidence="53">
    <location>
        <begin position="29"/>
        <end position="454"/>
    </location>
</feature>
<evidence type="ECO:0000256" key="44">
    <source>
        <dbReference type="ARBA" id="ARBA00049263"/>
    </source>
</evidence>
<comment type="catalytic activity">
    <reaction evidence="25">
        <text>(2E)-butenoyl-[ACP] + NADPH + H(+) = butanoyl-[ACP] + NADP(+)</text>
        <dbReference type="Rhea" id="RHEA:41812"/>
        <dbReference type="Rhea" id="RHEA-COMP:9627"/>
        <dbReference type="Rhea" id="RHEA-COMP:9628"/>
        <dbReference type="ChEBI" id="CHEBI:15378"/>
        <dbReference type="ChEBI" id="CHEBI:57783"/>
        <dbReference type="ChEBI" id="CHEBI:58349"/>
        <dbReference type="ChEBI" id="CHEBI:78453"/>
        <dbReference type="ChEBI" id="CHEBI:78454"/>
    </reaction>
    <physiologicalReaction direction="left-to-right" evidence="25">
        <dbReference type="Rhea" id="RHEA:41813"/>
    </physiologicalReaction>
</comment>
<evidence type="ECO:0000256" key="19">
    <source>
        <dbReference type="ARBA" id="ARBA00023442"/>
    </source>
</evidence>
<dbReference type="PANTHER" id="PTHR45681:SF6">
    <property type="entry name" value="POLYKETIDE SYNTHASE 37"/>
    <property type="match status" value="1"/>
</dbReference>
<dbReference type="InterPro" id="IPR014043">
    <property type="entry name" value="Acyl_transferase_dom"/>
</dbReference>
<evidence type="ECO:0000256" key="42">
    <source>
        <dbReference type="ARBA" id="ARBA00049109"/>
    </source>
</evidence>
<dbReference type="Gene3D" id="3.30.70.3290">
    <property type="match status" value="1"/>
</dbReference>
<comment type="catalytic activity">
    <reaction evidence="11">
        <text>(3R)-hydroxydodecanoyl-[ACP] = (2E)-dodecenoyl-[ACP] + H2O</text>
        <dbReference type="Rhea" id="RHEA:41876"/>
        <dbReference type="Rhea" id="RHEA-COMP:9642"/>
        <dbReference type="Rhea" id="RHEA-COMP:9643"/>
        <dbReference type="ChEBI" id="CHEBI:15377"/>
        <dbReference type="ChEBI" id="CHEBI:78470"/>
        <dbReference type="ChEBI" id="CHEBI:78472"/>
    </reaction>
    <physiologicalReaction direction="left-to-right" evidence="11">
        <dbReference type="Rhea" id="RHEA:41877"/>
    </physiologicalReaction>
</comment>
<dbReference type="InterPro" id="IPR020841">
    <property type="entry name" value="PKS_Beta-ketoAc_synthase_dom"/>
</dbReference>
<dbReference type="SMART" id="SM00825">
    <property type="entry name" value="PKS_KS"/>
    <property type="match status" value="1"/>
</dbReference>
<dbReference type="EMBL" id="CAJOBB010002088">
    <property type="protein sequence ID" value="CAF3936607.1"/>
    <property type="molecule type" value="Genomic_DNA"/>
</dbReference>
<dbReference type="InterPro" id="IPR029058">
    <property type="entry name" value="AB_hydrolase_fold"/>
</dbReference>
<evidence type="ECO:0000256" key="12">
    <source>
        <dbReference type="ARBA" id="ARBA00023373"/>
    </source>
</evidence>
<evidence type="ECO:0000256" key="41">
    <source>
        <dbReference type="ARBA" id="ARBA00049019"/>
    </source>
</evidence>
<evidence type="ECO:0000256" key="35">
    <source>
        <dbReference type="ARBA" id="ARBA00048506"/>
    </source>
</evidence>
<evidence type="ECO:0000256" key="23">
    <source>
        <dbReference type="ARBA" id="ARBA00047440"/>
    </source>
</evidence>
<evidence type="ECO:0008006" key="58">
    <source>
        <dbReference type="Google" id="ProtNLM"/>
    </source>
</evidence>
<dbReference type="InterPro" id="IPR057326">
    <property type="entry name" value="KR_dom"/>
</dbReference>
<comment type="pathway">
    <text evidence="1">Lipid metabolism.</text>
</comment>
<feature type="active site" description="Proton donor; for dehydratase activity" evidence="50">
    <location>
        <position position="1253"/>
    </location>
</feature>
<dbReference type="Gene3D" id="3.40.366.10">
    <property type="entry name" value="Malonyl-Coenzyme A Acyl Carrier Protein, domain 2"/>
    <property type="match status" value="1"/>
</dbReference>
<evidence type="ECO:0000256" key="3">
    <source>
        <dbReference type="ARBA" id="ARBA00022553"/>
    </source>
</evidence>
<evidence type="ECO:0000256" key="47">
    <source>
        <dbReference type="ARBA" id="ARBA00049449"/>
    </source>
</evidence>
<dbReference type="Pfam" id="PF23297">
    <property type="entry name" value="ACP_SdgA_C"/>
    <property type="match status" value="1"/>
</dbReference>
<dbReference type="InterPro" id="IPR013149">
    <property type="entry name" value="ADH-like_C"/>
</dbReference>
<comment type="catalytic activity">
    <reaction evidence="39">
        <text>hexadecanoyl-[ACP] + H2O = hexadecanoate + holo-[ACP] + H(+)</text>
        <dbReference type="Rhea" id="RHEA:41932"/>
        <dbReference type="Rhea" id="RHEA-COMP:9652"/>
        <dbReference type="Rhea" id="RHEA-COMP:9685"/>
        <dbReference type="ChEBI" id="CHEBI:7896"/>
        <dbReference type="ChEBI" id="CHEBI:15377"/>
        <dbReference type="ChEBI" id="CHEBI:15378"/>
        <dbReference type="ChEBI" id="CHEBI:64479"/>
        <dbReference type="ChEBI" id="CHEBI:78483"/>
        <dbReference type="EC" id="3.1.2.14"/>
    </reaction>
    <physiologicalReaction direction="left-to-right" evidence="39">
        <dbReference type="Rhea" id="RHEA:41933"/>
    </physiologicalReaction>
</comment>
<evidence type="ECO:0000256" key="36">
    <source>
        <dbReference type="ARBA" id="ARBA00048571"/>
    </source>
</evidence>
<evidence type="ECO:0000256" key="48">
    <source>
        <dbReference type="ARBA" id="ARBA00049521"/>
    </source>
</evidence>
<dbReference type="InterPro" id="IPR032821">
    <property type="entry name" value="PKS_assoc"/>
</dbReference>
<dbReference type="Pfam" id="PF00109">
    <property type="entry name" value="ketoacyl-synt"/>
    <property type="match status" value="1"/>
</dbReference>
<comment type="catalytic activity">
    <reaction evidence="35">
        <text>a fatty acyl-[ACP] + malonyl-[ACP] + H(+) = a 3-oxoacyl-[ACP] + holo-[ACP] + CO2</text>
        <dbReference type="Rhea" id="RHEA:22836"/>
        <dbReference type="Rhea" id="RHEA-COMP:9623"/>
        <dbReference type="Rhea" id="RHEA-COMP:9685"/>
        <dbReference type="Rhea" id="RHEA-COMP:9916"/>
        <dbReference type="Rhea" id="RHEA-COMP:14125"/>
        <dbReference type="ChEBI" id="CHEBI:15378"/>
        <dbReference type="ChEBI" id="CHEBI:16526"/>
        <dbReference type="ChEBI" id="CHEBI:64479"/>
        <dbReference type="ChEBI" id="CHEBI:78449"/>
        <dbReference type="ChEBI" id="CHEBI:78776"/>
        <dbReference type="ChEBI" id="CHEBI:138651"/>
        <dbReference type="EC" id="2.3.1.41"/>
    </reaction>
    <physiologicalReaction direction="left-to-right" evidence="35">
        <dbReference type="Rhea" id="RHEA:22837"/>
    </physiologicalReaction>
</comment>
<dbReference type="Gene3D" id="3.40.50.1820">
    <property type="entry name" value="alpha/beta hydrolase"/>
    <property type="match status" value="1"/>
</dbReference>
<comment type="catalytic activity">
    <reaction evidence="48">
        <text>(2E)-decenoyl-[ACP] + NADPH + H(+) = decanoyl-[ACP] + NADP(+)</text>
        <dbReference type="Rhea" id="RHEA:41864"/>
        <dbReference type="Rhea" id="RHEA-COMP:9639"/>
        <dbReference type="Rhea" id="RHEA-COMP:9640"/>
        <dbReference type="ChEBI" id="CHEBI:15378"/>
        <dbReference type="ChEBI" id="CHEBI:57783"/>
        <dbReference type="ChEBI" id="CHEBI:58349"/>
        <dbReference type="ChEBI" id="CHEBI:78467"/>
        <dbReference type="ChEBI" id="CHEBI:78468"/>
    </reaction>
    <physiologicalReaction direction="left-to-right" evidence="48">
        <dbReference type="Rhea" id="RHEA:41865"/>
    </physiologicalReaction>
</comment>
<comment type="catalytic activity">
    <reaction evidence="12">
        <text>(3R)-hydroxyhexanoyl-[ACP] = (2E)-hexenoyl-[ACP] + H2O</text>
        <dbReference type="Rhea" id="RHEA:41828"/>
        <dbReference type="Rhea" id="RHEA-COMP:9630"/>
        <dbReference type="Rhea" id="RHEA-COMP:9631"/>
        <dbReference type="ChEBI" id="CHEBI:15377"/>
        <dbReference type="ChEBI" id="CHEBI:78457"/>
        <dbReference type="ChEBI" id="CHEBI:78458"/>
    </reaction>
    <physiologicalReaction direction="left-to-right" evidence="12">
        <dbReference type="Rhea" id="RHEA:41829"/>
    </physiologicalReaction>
</comment>
<evidence type="ECO:0000256" key="6">
    <source>
        <dbReference type="ARBA" id="ARBA00022857"/>
    </source>
</evidence>
<dbReference type="SMART" id="SM00827">
    <property type="entry name" value="PKS_AT"/>
    <property type="match status" value="1"/>
</dbReference>
<dbReference type="InterPro" id="IPR016039">
    <property type="entry name" value="Thiolase-like"/>
</dbReference>
<evidence type="ECO:0000256" key="50">
    <source>
        <dbReference type="PROSITE-ProRule" id="PRU01363"/>
    </source>
</evidence>
<evidence type="ECO:0000256" key="22">
    <source>
        <dbReference type="ARBA" id="ARBA00047400"/>
    </source>
</evidence>
<comment type="catalytic activity">
    <reaction evidence="38">
        <text>holo-[ACP] + acetyl-CoA = acetyl-[ACP] + CoA</text>
        <dbReference type="Rhea" id="RHEA:41788"/>
        <dbReference type="Rhea" id="RHEA-COMP:9621"/>
        <dbReference type="Rhea" id="RHEA-COMP:9685"/>
        <dbReference type="ChEBI" id="CHEBI:57287"/>
        <dbReference type="ChEBI" id="CHEBI:57288"/>
        <dbReference type="ChEBI" id="CHEBI:64479"/>
        <dbReference type="ChEBI" id="CHEBI:78446"/>
        <dbReference type="EC" id="2.3.1.38"/>
    </reaction>
    <physiologicalReaction direction="left-to-right" evidence="38">
        <dbReference type="Rhea" id="RHEA:41789"/>
    </physiologicalReaction>
</comment>
<keyword evidence="8" id="KW-0511">Multifunctional enzyme</keyword>
<evidence type="ECO:0000256" key="13">
    <source>
        <dbReference type="ARBA" id="ARBA00023388"/>
    </source>
</evidence>
<comment type="catalytic activity">
    <reaction evidence="46">
        <text>3-oxooctanoyl-[ACP] + NADPH + H(+) = (3R)-hydroxyoctanoyl-[ACP] + NADP(+)</text>
        <dbReference type="Rhea" id="RHEA:41840"/>
        <dbReference type="Rhea" id="RHEA-COMP:9633"/>
        <dbReference type="Rhea" id="RHEA-COMP:9634"/>
        <dbReference type="ChEBI" id="CHEBI:15378"/>
        <dbReference type="ChEBI" id="CHEBI:57783"/>
        <dbReference type="ChEBI" id="CHEBI:58349"/>
        <dbReference type="ChEBI" id="CHEBI:78460"/>
        <dbReference type="ChEBI" id="CHEBI:78461"/>
    </reaction>
    <physiologicalReaction direction="left-to-right" evidence="46">
        <dbReference type="Rhea" id="RHEA:41841"/>
    </physiologicalReaction>
</comment>
<comment type="catalytic activity">
    <reaction evidence="31">
        <text>hexadecanoyl-[ACP] + malonyl-[ACP] + H(+) = 3-oxooctadecanoyl-[ACP] + holo-[ACP] + CO2</text>
        <dbReference type="Rhea" id="RHEA:41916"/>
        <dbReference type="Rhea" id="RHEA-COMP:9623"/>
        <dbReference type="Rhea" id="RHEA-COMP:9652"/>
        <dbReference type="Rhea" id="RHEA-COMP:9653"/>
        <dbReference type="Rhea" id="RHEA-COMP:9685"/>
        <dbReference type="ChEBI" id="CHEBI:15378"/>
        <dbReference type="ChEBI" id="CHEBI:16526"/>
        <dbReference type="ChEBI" id="CHEBI:64479"/>
        <dbReference type="ChEBI" id="CHEBI:78449"/>
        <dbReference type="ChEBI" id="CHEBI:78483"/>
        <dbReference type="ChEBI" id="CHEBI:78487"/>
    </reaction>
    <physiologicalReaction direction="left-to-right" evidence="31">
        <dbReference type="Rhea" id="RHEA:41917"/>
    </physiologicalReaction>
</comment>
<dbReference type="InterPro" id="IPR011032">
    <property type="entry name" value="GroES-like_sf"/>
</dbReference>
<gene>
    <name evidence="55" type="ORF">IZO911_LOCUS30678</name>
    <name evidence="56" type="ORF">KXQ929_LOCUS24778</name>
</gene>
<comment type="catalytic activity">
    <reaction evidence="44">
        <text>3-oxododecanoyl-[ACP] + NADPH + H(+) = (3R)-hydroxydodecanoyl-[ACP] + NADP(+)</text>
        <dbReference type="Rhea" id="RHEA:41872"/>
        <dbReference type="Rhea" id="RHEA-COMP:9641"/>
        <dbReference type="Rhea" id="RHEA-COMP:9642"/>
        <dbReference type="ChEBI" id="CHEBI:15378"/>
        <dbReference type="ChEBI" id="CHEBI:57783"/>
        <dbReference type="ChEBI" id="CHEBI:58349"/>
        <dbReference type="ChEBI" id="CHEBI:78469"/>
        <dbReference type="ChEBI" id="CHEBI:78470"/>
    </reaction>
    <physiologicalReaction direction="left-to-right" evidence="44">
        <dbReference type="Rhea" id="RHEA:41873"/>
    </physiologicalReaction>
</comment>
<dbReference type="Gene3D" id="3.10.129.120">
    <property type="match status" value="1"/>
</dbReference>
<proteinExistence type="predicted"/>
<dbReference type="InterPro" id="IPR036291">
    <property type="entry name" value="NAD(P)-bd_dom_sf"/>
</dbReference>
<comment type="catalytic activity">
    <reaction evidence="47">
        <text>butanoyl-[ACP] + malonyl-[ACP] + H(+) = 3-oxohexanoyl-[ACP] + holo-[ACP] + CO2</text>
        <dbReference type="Rhea" id="RHEA:41820"/>
        <dbReference type="Rhea" id="RHEA-COMP:9623"/>
        <dbReference type="Rhea" id="RHEA-COMP:9628"/>
        <dbReference type="Rhea" id="RHEA-COMP:9629"/>
        <dbReference type="Rhea" id="RHEA-COMP:9685"/>
        <dbReference type="ChEBI" id="CHEBI:15378"/>
        <dbReference type="ChEBI" id="CHEBI:16526"/>
        <dbReference type="ChEBI" id="CHEBI:64479"/>
        <dbReference type="ChEBI" id="CHEBI:78449"/>
        <dbReference type="ChEBI" id="CHEBI:78454"/>
        <dbReference type="ChEBI" id="CHEBI:78456"/>
    </reaction>
    <physiologicalReaction direction="left-to-right" evidence="47">
        <dbReference type="Rhea" id="RHEA:41821"/>
    </physiologicalReaction>
</comment>
<evidence type="ECO:0000256" key="15">
    <source>
        <dbReference type="ARBA" id="ARBA00023398"/>
    </source>
</evidence>
<evidence type="ECO:0000256" key="32">
    <source>
        <dbReference type="ARBA" id="ARBA00048281"/>
    </source>
</evidence>
<dbReference type="PROSITE" id="PS52004">
    <property type="entry name" value="KS3_2"/>
    <property type="match status" value="1"/>
</dbReference>
<evidence type="ECO:0000256" key="17">
    <source>
        <dbReference type="ARBA" id="ARBA00023401"/>
    </source>
</evidence>
<evidence type="ECO:0000256" key="46">
    <source>
        <dbReference type="ARBA" id="ARBA00049422"/>
    </source>
</evidence>